<dbReference type="InterPro" id="IPR003362">
    <property type="entry name" value="Bact_transf"/>
</dbReference>
<evidence type="ECO:0000259" key="3">
    <source>
        <dbReference type="Pfam" id="PF02397"/>
    </source>
</evidence>
<sequence>MNKNSFYEQFFKRPFDLLISLIALLVLSPIIIVIGLLVRTKLGSPILFSQTRPGLHGKLFKIYKFRTMTDLKDENGNLLSDEIRLTSFGRFLRSTSLDELPGLINIVKGDMSLIGPRPLLVEYLPLYSKEQAKRHTVRPGLSGLAQVNGRNLLTWEEKFNLDVKYVQNVSFMGDIKLIFLTLKKVALKEGISATDHVTVEPFKGSE</sequence>
<dbReference type="RefSeq" id="WP_029334359.1">
    <property type="nucleotide sequence ID" value="NZ_UGGP01000001.1"/>
</dbReference>
<gene>
    <name evidence="4" type="primary">wcaJ_1</name>
    <name evidence="4" type="ORF">NCTC13163_00589</name>
</gene>
<feature type="domain" description="Bacterial sugar transferase" evidence="3">
    <location>
        <begin position="12"/>
        <end position="185"/>
    </location>
</feature>
<comment type="similarity">
    <text evidence="1">Belongs to the bacterial sugar transferase family.</text>
</comment>
<dbReference type="EMBL" id="UGGP01000001">
    <property type="protein sequence ID" value="STO07244.1"/>
    <property type="molecule type" value="Genomic_DNA"/>
</dbReference>
<dbReference type="STRING" id="1397694.GCA_000702585_01105"/>
<dbReference type="Proteomes" id="UP000254060">
    <property type="component" value="Unassembled WGS sequence"/>
</dbReference>
<reference evidence="4 5" key="1">
    <citation type="submission" date="2018-06" db="EMBL/GenBank/DDBJ databases">
        <authorList>
            <consortium name="Pathogen Informatics"/>
            <person name="Doyle S."/>
        </authorList>
    </citation>
    <scope>NUCLEOTIDE SEQUENCE [LARGE SCALE GENOMIC DNA]</scope>
    <source>
        <strain evidence="4 5">NCTC13163</strain>
    </source>
</reference>
<protein>
    <submittedName>
        <fullName evidence="4">Colanic biosynthesis UDP-glucose lipid carrier transferase</fullName>
    </submittedName>
</protein>
<feature type="transmembrane region" description="Helical" evidence="2">
    <location>
        <begin position="17"/>
        <end position="38"/>
    </location>
</feature>
<keyword evidence="2" id="KW-1133">Transmembrane helix</keyword>
<evidence type="ECO:0000313" key="4">
    <source>
        <dbReference type="EMBL" id="STO07244.1"/>
    </source>
</evidence>
<organism evidence="4 5">
    <name type="scientific">Exiguobacterium aurantiacum</name>
    <dbReference type="NCBI Taxonomy" id="33987"/>
    <lineage>
        <taxon>Bacteria</taxon>
        <taxon>Bacillati</taxon>
        <taxon>Bacillota</taxon>
        <taxon>Bacilli</taxon>
        <taxon>Bacillales</taxon>
        <taxon>Bacillales Family XII. Incertae Sedis</taxon>
        <taxon>Exiguobacterium</taxon>
    </lineage>
</organism>
<proteinExistence type="inferred from homology"/>
<keyword evidence="4" id="KW-0808">Transferase</keyword>
<dbReference type="PANTHER" id="PTHR30576">
    <property type="entry name" value="COLANIC BIOSYNTHESIS UDP-GLUCOSE LIPID CARRIER TRANSFERASE"/>
    <property type="match status" value="1"/>
</dbReference>
<dbReference type="PANTHER" id="PTHR30576:SF8">
    <property type="entry name" value="UNDECAPRENYL-PHOSPHATE GALACTOSE PHOSPHOTRANSFERASE"/>
    <property type="match status" value="1"/>
</dbReference>
<evidence type="ECO:0000256" key="2">
    <source>
        <dbReference type="SAM" id="Phobius"/>
    </source>
</evidence>
<dbReference type="GO" id="GO:0016780">
    <property type="term" value="F:phosphotransferase activity, for other substituted phosphate groups"/>
    <property type="evidence" value="ECO:0007669"/>
    <property type="project" value="TreeGrafter"/>
</dbReference>
<evidence type="ECO:0000256" key="1">
    <source>
        <dbReference type="ARBA" id="ARBA00006464"/>
    </source>
</evidence>
<name>A0A377FRP9_9BACL</name>
<evidence type="ECO:0000313" key="5">
    <source>
        <dbReference type="Proteomes" id="UP000254060"/>
    </source>
</evidence>
<dbReference type="AlphaFoldDB" id="A0A377FRP9"/>
<keyword evidence="2" id="KW-0812">Transmembrane</keyword>
<keyword evidence="2" id="KW-0472">Membrane</keyword>
<dbReference type="Pfam" id="PF02397">
    <property type="entry name" value="Bac_transf"/>
    <property type="match status" value="1"/>
</dbReference>
<dbReference type="OrthoDB" id="9808602at2"/>
<accession>A0A377FRP9</accession>